<accession>A0A9W8GBH0</accession>
<comment type="similarity">
    <text evidence="1 4">Belongs to the peptidase S10 family.</text>
</comment>
<dbReference type="PANTHER" id="PTHR11802">
    <property type="entry name" value="SERINE PROTEASE FAMILY S10 SERINE CARBOXYPEPTIDASE"/>
    <property type="match status" value="1"/>
</dbReference>
<dbReference type="AlphaFoldDB" id="A0A9W8GBH0"/>
<sequence length="512" mass="56565">MKLLGIPIIGVLLALWQPAQGRLRMAPASAQRVARTAQASECTPSALKSNTTNPPPMRLKQPTLCDSKVQQYSGYIDLDTDHVFFWYFESRARKENQTVPLVVWFSGGPGCSSQIANWQENGPCQYVASGAPSGLSDAERKALPHTVGLNPWAWNNVADLVFIDQPVGTGFSYGTIPNTTEAAADTAWRAMQAVYTLNRNKEVFVFGESYAGRYIPAFAEYVVKMNQVVGGSEDLQSRGFSELPLKGIGIGNGLFDYKLQAPTYKQMGCNSTYPSIFDKRQCEELDKVVNPRCAMLLDKCLGAQAASAEPAGVGSCPVEEAWRASSECREADAYCNGALNWTTPVNTYDVRPRARMVPDDYVSYLRTSEFVSAVGASPDLVYEECSDPVFDRFAGTSDEVSRSSLSALAYLLEQSVPVLLYTGDADFICNWYGTRAVAHALEWAGQERFRSAPARKWSWPTKSGKTIAAGEFWAADNLTVLRVYEAGHEVPYYQPQASLYMLAQFLWHKQLY</sequence>
<dbReference type="GO" id="GO:0006508">
    <property type="term" value="P:proteolysis"/>
    <property type="evidence" value="ECO:0007669"/>
    <property type="project" value="UniProtKB-KW"/>
</dbReference>
<dbReference type="Pfam" id="PF00450">
    <property type="entry name" value="Peptidase_S10"/>
    <property type="match status" value="1"/>
</dbReference>
<dbReference type="InterPro" id="IPR018202">
    <property type="entry name" value="Ser_caboxypep_ser_AS"/>
</dbReference>
<feature type="chain" id="PRO_5041020223" description="Carboxypeptidase" evidence="4">
    <location>
        <begin position="22"/>
        <end position="512"/>
    </location>
</feature>
<keyword evidence="2 4" id="KW-0121">Carboxypeptidase</keyword>
<dbReference type="SUPFAM" id="SSF53474">
    <property type="entry name" value="alpha/beta-Hydrolases"/>
    <property type="match status" value="1"/>
</dbReference>
<evidence type="ECO:0000256" key="4">
    <source>
        <dbReference type="RuleBase" id="RU361156"/>
    </source>
</evidence>
<evidence type="ECO:0000313" key="5">
    <source>
        <dbReference type="EMBL" id="KAJ2678823.1"/>
    </source>
</evidence>
<dbReference type="GO" id="GO:0000324">
    <property type="term" value="C:fungal-type vacuole"/>
    <property type="evidence" value="ECO:0007669"/>
    <property type="project" value="TreeGrafter"/>
</dbReference>
<evidence type="ECO:0000256" key="3">
    <source>
        <dbReference type="ARBA" id="ARBA00023180"/>
    </source>
</evidence>
<dbReference type="Proteomes" id="UP001151518">
    <property type="component" value="Unassembled WGS sequence"/>
</dbReference>
<keyword evidence="3" id="KW-0325">Glycoprotein</keyword>
<dbReference type="PRINTS" id="PR00724">
    <property type="entry name" value="CRBOXYPTASEC"/>
</dbReference>
<name>A0A9W8GBH0_9FUNG</name>
<dbReference type="GO" id="GO:0004185">
    <property type="term" value="F:serine-type carboxypeptidase activity"/>
    <property type="evidence" value="ECO:0007669"/>
    <property type="project" value="UniProtKB-UniRule"/>
</dbReference>
<gene>
    <name evidence="5" type="ORF">GGI25_002015</name>
</gene>
<keyword evidence="4" id="KW-0645">Protease</keyword>
<dbReference type="EMBL" id="JANBTW010000017">
    <property type="protein sequence ID" value="KAJ2678823.1"/>
    <property type="molecule type" value="Genomic_DNA"/>
</dbReference>
<dbReference type="PANTHER" id="PTHR11802:SF64">
    <property type="entry name" value="CARBOXYPEPTIDASE"/>
    <property type="match status" value="1"/>
</dbReference>
<dbReference type="InterPro" id="IPR001563">
    <property type="entry name" value="Peptidase_S10"/>
</dbReference>
<dbReference type="OrthoDB" id="443318at2759"/>
<organism evidence="5 6">
    <name type="scientific">Coemansia spiralis</name>
    <dbReference type="NCBI Taxonomy" id="417178"/>
    <lineage>
        <taxon>Eukaryota</taxon>
        <taxon>Fungi</taxon>
        <taxon>Fungi incertae sedis</taxon>
        <taxon>Zoopagomycota</taxon>
        <taxon>Kickxellomycotina</taxon>
        <taxon>Kickxellomycetes</taxon>
        <taxon>Kickxellales</taxon>
        <taxon>Kickxellaceae</taxon>
        <taxon>Coemansia</taxon>
    </lineage>
</organism>
<keyword evidence="4" id="KW-0732">Signal</keyword>
<protein>
    <recommendedName>
        <fullName evidence="4">Carboxypeptidase</fullName>
        <ecNumber evidence="4">3.4.16.-</ecNumber>
    </recommendedName>
</protein>
<reference evidence="5" key="1">
    <citation type="submission" date="2022-07" db="EMBL/GenBank/DDBJ databases">
        <title>Phylogenomic reconstructions and comparative analyses of Kickxellomycotina fungi.</title>
        <authorList>
            <person name="Reynolds N.K."/>
            <person name="Stajich J.E."/>
            <person name="Barry K."/>
            <person name="Grigoriev I.V."/>
            <person name="Crous P."/>
            <person name="Smith M.E."/>
        </authorList>
    </citation>
    <scope>NUCLEOTIDE SEQUENCE</scope>
    <source>
        <strain evidence="5">NRRL 3115</strain>
    </source>
</reference>
<evidence type="ECO:0000256" key="2">
    <source>
        <dbReference type="ARBA" id="ARBA00022645"/>
    </source>
</evidence>
<dbReference type="InterPro" id="IPR029058">
    <property type="entry name" value="AB_hydrolase_fold"/>
</dbReference>
<keyword evidence="4" id="KW-0378">Hydrolase</keyword>
<evidence type="ECO:0000313" key="6">
    <source>
        <dbReference type="Proteomes" id="UP001151518"/>
    </source>
</evidence>
<proteinExistence type="inferred from homology"/>
<dbReference type="EC" id="3.4.16.-" evidence="4"/>
<evidence type="ECO:0000256" key="1">
    <source>
        <dbReference type="ARBA" id="ARBA00009431"/>
    </source>
</evidence>
<dbReference type="Gene3D" id="3.40.50.1820">
    <property type="entry name" value="alpha/beta hydrolase"/>
    <property type="match status" value="1"/>
</dbReference>
<comment type="caution">
    <text evidence="5">The sequence shown here is derived from an EMBL/GenBank/DDBJ whole genome shotgun (WGS) entry which is preliminary data.</text>
</comment>
<dbReference type="PROSITE" id="PS00131">
    <property type="entry name" value="CARBOXYPEPT_SER_SER"/>
    <property type="match status" value="1"/>
</dbReference>
<feature type="signal peptide" evidence="4">
    <location>
        <begin position="1"/>
        <end position="21"/>
    </location>
</feature>